<dbReference type="FunFam" id="1.10.510.10:FF:000411">
    <property type="entry name" value="Probable Ste20-like kinase Don3"/>
    <property type="match status" value="1"/>
</dbReference>
<evidence type="ECO:0000256" key="17">
    <source>
        <dbReference type="SAM" id="MobiDB-lite"/>
    </source>
</evidence>
<keyword evidence="10 16" id="KW-0547">Nucleotide-binding</keyword>
<evidence type="ECO:0000256" key="2">
    <source>
        <dbReference type="ARBA" id="ARBA00004496"/>
    </source>
</evidence>
<dbReference type="GO" id="GO:0005737">
    <property type="term" value="C:cytoplasm"/>
    <property type="evidence" value="ECO:0007669"/>
    <property type="project" value="UniProtKB-SubCell"/>
</dbReference>
<comment type="similarity">
    <text evidence="3">Belongs to the protein kinase superfamily. STE Ser/Thr protein kinase family. STE20 subfamily.</text>
</comment>
<feature type="region of interest" description="Disordered" evidence="17">
    <location>
        <begin position="444"/>
        <end position="504"/>
    </location>
</feature>
<dbReference type="InterPro" id="IPR017441">
    <property type="entry name" value="Protein_kinase_ATP_BS"/>
</dbReference>
<dbReference type="InterPro" id="IPR050629">
    <property type="entry name" value="STE20/SPS1-PAK"/>
</dbReference>
<dbReference type="Pfam" id="PF00069">
    <property type="entry name" value="Pkinase"/>
    <property type="match status" value="1"/>
</dbReference>
<dbReference type="PROSITE" id="PS00107">
    <property type="entry name" value="PROTEIN_KINASE_ATP"/>
    <property type="match status" value="1"/>
</dbReference>
<evidence type="ECO:0000256" key="10">
    <source>
        <dbReference type="ARBA" id="ARBA00022741"/>
    </source>
</evidence>
<dbReference type="SMART" id="SM00220">
    <property type="entry name" value="S_TKc"/>
    <property type="match status" value="1"/>
</dbReference>
<keyword evidence="5" id="KW-0963">Cytoplasm</keyword>
<dbReference type="InterPro" id="IPR000719">
    <property type="entry name" value="Prot_kinase_dom"/>
</dbReference>
<feature type="compositionally biased region" description="Acidic residues" evidence="17">
    <location>
        <begin position="384"/>
        <end position="397"/>
    </location>
</feature>
<evidence type="ECO:0000256" key="6">
    <source>
        <dbReference type="ARBA" id="ARBA00022527"/>
    </source>
</evidence>
<keyword evidence="20" id="KW-1185">Reference proteome</keyword>
<feature type="domain" description="Protein kinase" evidence="18">
    <location>
        <begin position="59"/>
        <end position="307"/>
    </location>
</feature>
<dbReference type="OrthoDB" id="248923at2759"/>
<keyword evidence="7" id="KW-0597">Phosphoprotein</keyword>
<evidence type="ECO:0000256" key="7">
    <source>
        <dbReference type="ARBA" id="ARBA00022553"/>
    </source>
</evidence>
<comment type="cofactor">
    <cofactor evidence="1">
        <name>Mg(2+)</name>
        <dbReference type="ChEBI" id="CHEBI:18420"/>
    </cofactor>
</comment>
<dbReference type="PANTHER" id="PTHR48012:SF27">
    <property type="entry name" value="SERINE_THREONINE-PROTEIN KINASE SID1"/>
    <property type="match status" value="1"/>
</dbReference>
<feature type="region of interest" description="Disordered" evidence="17">
    <location>
        <begin position="546"/>
        <end position="579"/>
    </location>
</feature>
<feature type="compositionally biased region" description="Polar residues" evidence="17">
    <location>
        <begin position="453"/>
        <end position="473"/>
    </location>
</feature>
<feature type="compositionally biased region" description="Low complexity" evidence="17">
    <location>
        <begin position="12"/>
        <end position="21"/>
    </location>
</feature>
<evidence type="ECO:0000256" key="14">
    <source>
        <dbReference type="ARBA" id="ARBA00047899"/>
    </source>
</evidence>
<evidence type="ECO:0000256" key="4">
    <source>
        <dbReference type="ARBA" id="ARBA00012513"/>
    </source>
</evidence>
<reference evidence="19" key="1">
    <citation type="journal article" date="2018" name="Genome Biol. Evol.">
        <title>Genomics and development of Lentinus tigrinus, a white-rot wood-decaying mushroom with dimorphic fruiting bodies.</title>
        <authorList>
            <person name="Wu B."/>
            <person name="Xu Z."/>
            <person name="Knudson A."/>
            <person name="Carlson A."/>
            <person name="Chen N."/>
            <person name="Kovaka S."/>
            <person name="LaButti K."/>
            <person name="Lipzen A."/>
            <person name="Pennachio C."/>
            <person name="Riley R."/>
            <person name="Schakwitz W."/>
            <person name="Umezawa K."/>
            <person name="Ohm R.A."/>
            <person name="Grigoriev I.V."/>
            <person name="Nagy L.G."/>
            <person name="Gibbons J."/>
            <person name="Hibbett D."/>
        </authorList>
    </citation>
    <scope>NUCLEOTIDE SEQUENCE [LARGE SCALE GENOMIC DNA]</scope>
    <source>
        <strain evidence="19">ALCF2SS1-6</strain>
    </source>
</reference>
<proteinExistence type="inferred from homology"/>
<dbReference type="SUPFAM" id="SSF56112">
    <property type="entry name" value="Protein kinase-like (PK-like)"/>
    <property type="match status" value="1"/>
</dbReference>
<feature type="compositionally biased region" description="Low complexity" evidence="17">
    <location>
        <begin position="493"/>
        <end position="504"/>
    </location>
</feature>
<evidence type="ECO:0000256" key="8">
    <source>
        <dbReference type="ARBA" id="ARBA00022679"/>
    </source>
</evidence>
<feature type="compositionally biased region" description="Polar residues" evidence="17">
    <location>
        <begin position="404"/>
        <end position="413"/>
    </location>
</feature>
<keyword evidence="12 16" id="KW-0067">ATP-binding</keyword>
<evidence type="ECO:0000256" key="15">
    <source>
        <dbReference type="ARBA" id="ARBA00048679"/>
    </source>
</evidence>
<dbReference type="GO" id="GO:0005524">
    <property type="term" value="F:ATP binding"/>
    <property type="evidence" value="ECO:0007669"/>
    <property type="project" value="UniProtKB-UniRule"/>
</dbReference>
<dbReference type="GO" id="GO:0046872">
    <property type="term" value="F:metal ion binding"/>
    <property type="evidence" value="ECO:0007669"/>
    <property type="project" value="UniProtKB-KW"/>
</dbReference>
<evidence type="ECO:0000256" key="9">
    <source>
        <dbReference type="ARBA" id="ARBA00022723"/>
    </source>
</evidence>
<evidence type="ECO:0000313" key="19">
    <source>
        <dbReference type="EMBL" id="RPD67139.1"/>
    </source>
</evidence>
<dbReference type="PROSITE" id="PS50011">
    <property type="entry name" value="PROTEIN_KINASE_DOM"/>
    <property type="match status" value="1"/>
</dbReference>
<dbReference type="AlphaFoldDB" id="A0A5C2SVW3"/>
<dbReference type="PANTHER" id="PTHR48012">
    <property type="entry name" value="STERILE20-LIKE KINASE, ISOFORM B-RELATED"/>
    <property type="match status" value="1"/>
</dbReference>
<evidence type="ECO:0000256" key="13">
    <source>
        <dbReference type="ARBA" id="ARBA00022842"/>
    </source>
</evidence>
<dbReference type="EC" id="2.7.11.1" evidence="4"/>
<feature type="compositionally biased region" description="Basic residues" evidence="17">
    <location>
        <begin position="1"/>
        <end position="11"/>
    </location>
</feature>
<evidence type="ECO:0000256" key="1">
    <source>
        <dbReference type="ARBA" id="ARBA00001946"/>
    </source>
</evidence>
<dbReference type="Gene3D" id="3.30.200.20">
    <property type="entry name" value="Phosphorylase Kinase, domain 1"/>
    <property type="match status" value="1"/>
</dbReference>
<evidence type="ECO:0000259" key="18">
    <source>
        <dbReference type="PROSITE" id="PS50011"/>
    </source>
</evidence>
<keyword evidence="6" id="KW-0723">Serine/threonine-protein kinase</keyword>
<evidence type="ECO:0000256" key="3">
    <source>
        <dbReference type="ARBA" id="ARBA00008874"/>
    </source>
</evidence>
<dbReference type="GO" id="GO:0004674">
    <property type="term" value="F:protein serine/threonine kinase activity"/>
    <property type="evidence" value="ECO:0007669"/>
    <property type="project" value="UniProtKB-KW"/>
</dbReference>
<evidence type="ECO:0000313" key="20">
    <source>
        <dbReference type="Proteomes" id="UP000313359"/>
    </source>
</evidence>
<gene>
    <name evidence="19" type="ORF">L227DRAFT_559149</name>
</gene>
<feature type="region of interest" description="Disordered" evidence="17">
    <location>
        <begin position="674"/>
        <end position="701"/>
    </location>
</feature>
<dbReference type="STRING" id="1328759.A0A5C2SVW3"/>
<feature type="compositionally biased region" description="Low complexity" evidence="17">
    <location>
        <begin position="554"/>
        <end position="566"/>
    </location>
</feature>
<feature type="binding site" evidence="16">
    <location>
        <position position="88"/>
    </location>
    <ligand>
        <name>ATP</name>
        <dbReference type="ChEBI" id="CHEBI:30616"/>
    </ligand>
</feature>
<keyword evidence="8" id="KW-0808">Transferase</keyword>
<feature type="compositionally biased region" description="Polar residues" evidence="17">
    <location>
        <begin position="681"/>
        <end position="692"/>
    </location>
</feature>
<protein>
    <recommendedName>
        <fullName evidence="4">non-specific serine/threonine protein kinase</fullName>
        <ecNumber evidence="4">2.7.11.1</ecNumber>
    </recommendedName>
</protein>
<dbReference type="Gene3D" id="1.10.510.10">
    <property type="entry name" value="Transferase(Phosphotransferase) domain 1"/>
    <property type="match status" value="1"/>
</dbReference>
<evidence type="ECO:0000256" key="16">
    <source>
        <dbReference type="PROSITE-ProRule" id="PRU10141"/>
    </source>
</evidence>
<comment type="catalytic activity">
    <reaction evidence="15">
        <text>L-seryl-[protein] + ATP = O-phospho-L-seryl-[protein] + ADP + H(+)</text>
        <dbReference type="Rhea" id="RHEA:17989"/>
        <dbReference type="Rhea" id="RHEA-COMP:9863"/>
        <dbReference type="Rhea" id="RHEA-COMP:11604"/>
        <dbReference type="ChEBI" id="CHEBI:15378"/>
        <dbReference type="ChEBI" id="CHEBI:29999"/>
        <dbReference type="ChEBI" id="CHEBI:30616"/>
        <dbReference type="ChEBI" id="CHEBI:83421"/>
        <dbReference type="ChEBI" id="CHEBI:456216"/>
        <dbReference type="EC" id="2.7.11.1"/>
    </reaction>
</comment>
<feature type="region of interest" description="Disordered" evidence="17">
    <location>
        <begin position="379"/>
        <end position="429"/>
    </location>
</feature>
<comment type="catalytic activity">
    <reaction evidence="14">
        <text>L-threonyl-[protein] + ATP = O-phospho-L-threonyl-[protein] + ADP + H(+)</text>
        <dbReference type="Rhea" id="RHEA:46608"/>
        <dbReference type="Rhea" id="RHEA-COMP:11060"/>
        <dbReference type="Rhea" id="RHEA-COMP:11605"/>
        <dbReference type="ChEBI" id="CHEBI:15378"/>
        <dbReference type="ChEBI" id="CHEBI:30013"/>
        <dbReference type="ChEBI" id="CHEBI:30616"/>
        <dbReference type="ChEBI" id="CHEBI:61977"/>
        <dbReference type="ChEBI" id="CHEBI:456216"/>
        <dbReference type="EC" id="2.7.11.1"/>
    </reaction>
</comment>
<feature type="region of interest" description="Disordered" evidence="17">
    <location>
        <begin position="1"/>
        <end position="49"/>
    </location>
</feature>
<evidence type="ECO:0000256" key="11">
    <source>
        <dbReference type="ARBA" id="ARBA00022777"/>
    </source>
</evidence>
<dbReference type="InterPro" id="IPR011009">
    <property type="entry name" value="Kinase-like_dom_sf"/>
</dbReference>
<organism evidence="19 20">
    <name type="scientific">Lentinus tigrinus ALCF2SS1-6</name>
    <dbReference type="NCBI Taxonomy" id="1328759"/>
    <lineage>
        <taxon>Eukaryota</taxon>
        <taxon>Fungi</taxon>
        <taxon>Dikarya</taxon>
        <taxon>Basidiomycota</taxon>
        <taxon>Agaricomycotina</taxon>
        <taxon>Agaricomycetes</taxon>
        <taxon>Polyporales</taxon>
        <taxon>Polyporaceae</taxon>
        <taxon>Lentinus</taxon>
    </lineage>
</organism>
<dbReference type="CDD" id="cd06609">
    <property type="entry name" value="STKc_MST3_like"/>
    <property type="match status" value="1"/>
</dbReference>
<dbReference type="Proteomes" id="UP000313359">
    <property type="component" value="Unassembled WGS sequence"/>
</dbReference>
<comment type="subcellular location">
    <subcellularLocation>
        <location evidence="2">Cytoplasm</location>
    </subcellularLocation>
</comment>
<accession>A0A5C2SVW3</accession>
<evidence type="ECO:0000256" key="5">
    <source>
        <dbReference type="ARBA" id="ARBA00022490"/>
    </source>
</evidence>
<keyword evidence="13" id="KW-0460">Magnesium</keyword>
<name>A0A5C2SVW3_9APHY</name>
<sequence>MPPSRLLKKHSSSSSGSDGHSFQPKQLTKSPPPSPVGERKVRSPEPWPYIPSSNPASQYTLLEKLGTGSFGTVYKAIHNETKQIVAIKQIDLEDSDDDISEIQQEIASLAQCDSEYVTRYYGSFVVAYKLWIVMEFLAGGSCLDLLKAGVFSEAHIAVIMRELLLGLDYLHNEGTIHRDIKAANVLLSASGKVKLADFGVAAQLTSTLRHTFVGTPFWMAPEVIRQAGYDAKADIWSLGITAIEMAKGEPPLAEYHPMRVLFLIPKAKPPVLEGAFSLGFKDFIAQCLTKDPHSRPTTKELLQHRFIRNARKTSYLTELIERYQDYRSRAPGKGPQYYQATVRNSGAWDGTMRSEWDFNTIRTSSAMGSLRSMAKDIMPPGMIPDEDYDEAEDDESTYEAHASIDTTAATTKGSDVPLQPGALGGLGMNMDAGHSTVVIRSYPRDEKDAPSLINDNGSDETSSPAPITPSQSVEEVDAQVADTAEPPPAYTGSVRSSRRASYAARNNVTSGTVLGEADIGSGVDTIRPVKKVDTIRSLRLSEEYVGSLRSREGSTSSTPSSPSSTKTPHRRAASEAQKAGKSLVDEVVLPYLQKATRDDMDAREIESLSMISRGFEELRDVNPELAYNIILDILSGINDNPAVRSHIQTARSLFPHKRIIRRSEMTAKGLVVTEEEEISGLPSTSSPLQVPTQPDPGSPVRKSPISELLYLRWLEGLRLKWPSIL</sequence>
<keyword evidence="9" id="KW-0479">Metal-binding</keyword>
<dbReference type="EMBL" id="ML122250">
    <property type="protein sequence ID" value="RPD67139.1"/>
    <property type="molecule type" value="Genomic_DNA"/>
</dbReference>
<evidence type="ECO:0000256" key="12">
    <source>
        <dbReference type="ARBA" id="ARBA00022840"/>
    </source>
</evidence>
<keyword evidence="11 19" id="KW-0418">Kinase</keyword>